<proteinExistence type="predicted"/>
<protein>
    <submittedName>
        <fullName evidence="2">Uncharacterized protein</fullName>
    </submittedName>
</protein>
<feature type="compositionally biased region" description="Basic residues" evidence="1">
    <location>
        <begin position="68"/>
        <end position="85"/>
    </location>
</feature>
<feature type="compositionally biased region" description="Polar residues" evidence="1">
    <location>
        <begin position="193"/>
        <end position="202"/>
    </location>
</feature>
<feature type="compositionally biased region" description="Basic and acidic residues" evidence="1">
    <location>
        <begin position="41"/>
        <end position="51"/>
    </location>
</feature>
<feature type="compositionally biased region" description="Low complexity" evidence="1">
    <location>
        <begin position="400"/>
        <end position="421"/>
    </location>
</feature>
<feature type="region of interest" description="Disordered" evidence="1">
    <location>
        <begin position="178"/>
        <end position="202"/>
    </location>
</feature>
<evidence type="ECO:0000256" key="1">
    <source>
        <dbReference type="SAM" id="MobiDB-lite"/>
    </source>
</evidence>
<sequence>MATELKERERDGKERERRRERDGRERDNDDSRSHRSHRSHREREDHDDGPHRSRRDSHRSRDDADRDRRRHHSHSPPRERRHSTSSRRTEHEHEPSRRSHSRESKRHSHHGHDDHKDDVKAPAYPPDFLRQYSPAGSIGGNDKFDVITGAEAVRFTKQFIRDQAAEGTTLPPALAAALPSTTPPSAPLPLITKSPSATSHKSLTAHNALESRGSKRLHPVVFALPRSATNAAGGAGRKVVDFYMSWRGKTRTSGVWVTARAYPTPVLPPILLPFLAFHVLDLGPALAAGRARYPLFSFLFWDTGPQHERSQHAQNAPAQRPLAARQLSRHGVSTGTGDAGWGVEEGEGGSGRFRAREMGRAQSRRRLQQSCAGNGLRADVVDTWGGGRWTLSSAGDGCCGRDAAASARGQRPARGQGARTQSIRGEGGDGQCRAQEIGRRGGVPSSAPAGREVIVDTRGGALSRRPRALEAAVRRPSLALPSFFTLHLYLYLSLLTNRTLGVVYGSSPGEAQHRFFSYS</sequence>
<name>A0AAD6T2D9_9AGAR</name>
<evidence type="ECO:0000313" key="3">
    <source>
        <dbReference type="Proteomes" id="UP001218188"/>
    </source>
</evidence>
<feature type="compositionally biased region" description="Basic and acidic residues" evidence="1">
    <location>
        <begin position="1"/>
        <end position="33"/>
    </location>
</feature>
<gene>
    <name evidence="2" type="ORF">C8F04DRAFT_1233253</name>
</gene>
<feature type="compositionally biased region" description="Basic and acidic residues" evidence="1">
    <location>
        <begin position="111"/>
        <end position="120"/>
    </location>
</feature>
<keyword evidence="3" id="KW-1185">Reference proteome</keyword>
<feature type="compositionally biased region" description="Basic and acidic residues" evidence="1">
    <location>
        <begin position="87"/>
        <end position="97"/>
    </location>
</feature>
<feature type="region of interest" description="Disordered" evidence="1">
    <location>
        <begin position="400"/>
        <end position="431"/>
    </location>
</feature>
<evidence type="ECO:0000313" key="2">
    <source>
        <dbReference type="EMBL" id="KAJ7036087.1"/>
    </source>
</evidence>
<feature type="region of interest" description="Disordered" evidence="1">
    <location>
        <begin position="1"/>
        <end position="125"/>
    </location>
</feature>
<dbReference type="EMBL" id="JARJCM010000045">
    <property type="protein sequence ID" value="KAJ7036087.1"/>
    <property type="molecule type" value="Genomic_DNA"/>
</dbReference>
<feature type="region of interest" description="Disordered" evidence="1">
    <location>
        <begin position="309"/>
        <end position="351"/>
    </location>
</feature>
<accession>A0AAD6T2D9</accession>
<comment type="caution">
    <text evidence="2">The sequence shown here is derived from an EMBL/GenBank/DDBJ whole genome shotgun (WGS) entry which is preliminary data.</text>
</comment>
<dbReference type="Proteomes" id="UP001218188">
    <property type="component" value="Unassembled WGS sequence"/>
</dbReference>
<feature type="compositionally biased region" description="Basic residues" evidence="1">
    <location>
        <begin position="98"/>
        <end position="110"/>
    </location>
</feature>
<organism evidence="2 3">
    <name type="scientific">Mycena alexandri</name>
    <dbReference type="NCBI Taxonomy" id="1745969"/>
    <lineage>
        <taxon>Eukaryota</taxon>
        <taxon>Fungi</taxon>
        <taxon>Dikarya</taxon>
        <taxon>Basidiomycota</taxon>
        <taxon>Agaricomycotina</taxon>
        <taxon>Agaricomycetes</taxon>
        <taxon>Agaricomycetidae</taxon>
        <taxon>Agaricales</taxon>
        <taxon>Marasmiineae</taxon>
        <taxon>Mycenaceae</taxon>
        <taxon>Mycena</taxon>
    </lineage>
</organism>
<reference evidence="2" key="1">
    <citation type="submission" date="2023-03" db="EMBL/GenBank/DDBJ databases">
        <title>Massive genome expansion in bonnet fungi (Mycena s.s.) driven by repeated elements and novel gene families across ecological guilds.</title>
        <authorList>
            <consortium name="Lawrence Berkeley National Laboratory"/>
            <person name="Harder C.B."/>
            <person name="Miyauchi S."/>
            <person name="Viragh M."/>
            <person name="Kuo A."/>
            <person name="Thoen E."/>
            <person name="Andreopoulos B."/>
            <person name="Lu D."/>
            <person name="Skrede I."/>
            <person name="Drula E."/>
            <person name="Henrissat B."/>
            <person name="Morin E."/>
            <person name="Kohler A."/>
            <person name="Barry K."/>
            <person name="LaButti K."/>
            <person name="Morin E."/>
            <person name="Salamov A."/>
            <person name="Lipzen A."/>
            <person name="Mereny Z."/>
            <person name="Hegedus B."/>
            <person name="Baldrian P."/>
            <person name="Stursova M."/>
            <person name="Weitz H."/>
            <person name="Taylor A."/>
            <person name="Grigoriev I.V."/>
            <person name="Nagy L.G."/>
            <person name="Martin F."/>
            <person name="Kauserud H."/>
        </authorList>
    </citation>
    <scope>NUCLEOTIDE SEQUENCE</scope>
    <source>
        <strain evidence="2">CBHHK200</strain>
    </source>
</reference>
<dbReference type="AlphaFoldDB" id="A0AAD6T2D9"/>